<dbReference type="SUPFAM" id="SSF55874">
    <property type="entry name" value="ATPase domain of HSP90 chaperone/DNA topoisomerase II/histidine kinase"/>
    <property type="match status" value="1"/>
</dbReference>
<evidence type="ECO:0000256" key="3">
    <source>
        <dbReference type="ARBA" id="ARBA00022553"/>
    </source>
</evidence>
<dbReference type="SUPFAM" id="SSF52172">
    <property type="entry name" value="CheY-like"/>
    <property type="match status" value="1"/>
</dbReference>
<evidence type="ECO:0000259" key="10">
    <source>
        <dbReference type="PROSITE" id="PS50109"/>
    </source>
</evidence>
<evidence type="ECO:0000256" key="5">
    <source>
        <dbReference type="ARBA" id="ARBA00022777"/>
    </source>
</evidence>
<accession>A0A223MWV0</accession>
<reference evidence="12 13" key="1">
    <citation type="submission" date="2017-08" db="EMBL/GenBank/DDBJ databases">
        <title>The Vibrio qinghaiensis sp.-Q67 is a luminous bacteria isolated firstly from Qinghai lake, Qinghai province, China, which has been proved to be very sensitive to detect environmental and food pollutants. Therefore, complete genome analysis of V. qinghaiensis sp.-Q67 highlights the potential application of this strain on detection of hazards in the contaminated environments.</title>
        <authorList>
            <person name="Gong L."/>
        </authorList>
    </citation>
    <scope>NUCLEOTIDE SEQUENCE [LARGE SCALE GENOMIC DNA]</scope>
    <source>
        <strain evidence="12 13">Q67</strain>
    </source>
</reference>
<evidence type="ECO:0000256" key="1">
    <source>
        <dbReference type="ARBA" id="ARBA00000085"/>
    </source>
</evidence>
<name>A0A223MWV0_9VIBR</name>
<feature type="transmembrane region" description="Helical" evidence="9">
    <location>
        <begin position="16"/>
        <end position="38"/>
    </location>
</feature>
<dbReference type="InterPro" id="IPR005467">
    <property type="entry name" value="His_kinase_dom"/>
</dbReference>
<dbReference type="Pfam" id="PF02518">
    <property type="entry name" value="HATPase_c"/>
    <property type="match status" value="1"/>
</dbReference>
<dbReference type="FunFam" id="1.10.287.130:FF:000089">
    <property type="entry name" value="Sensor histidine kinase"/>
    <property type="match status" value="1"/>
</dbReference>
<keyword evidence="3 8" id="KW-0597">Phosphoprotein</keyword>
<gene>
    <name evidence="12" type="ORF">CCZ37_05040</name>
</gene>
<dbReference type="PROSITE" id="PS50109">
    <property type="entry name" value="HIS_KIN"/>
    <property type="match status" value="1"/>
</dbReference>
<dbReference type="InterPro" id="IPR004358">
    <property type="entry name" value="Sig_transdc_His_kin-like_C"/>
</dbReference>
<evidence type="ECO:0000256" key="7">
    <source>
        <dbReference type="ARBA" id="ARBA00023012"/>
    </source>
</evidence>
<keyword evidence="5 12" id="KW-0418">Kinase</keyword>
<comment type="catalytic activity">
    <reaction evidence="1">
        <text>ATP + protein L-histidine = ADP + protein N-phospho-L-histidine.</text>
        <dbReference type="EC" id="2.7.13.3"/>
    </reaction>
</comment>
<dbReference type="SUPFAM" id="SSF47384">
    <property type="entry name" value="Homodimeric domain of signal transducing histidine kinase"/>
    <property type="match status" value="1"/>
</dbReference>
<dbReference type="PROSITE" id="PS50110">
    <property type="entry name" value="RESPONSE_REGULATORY"/>
    <property type="match status" value="1"/>
</dbReference>
<dbReference type="Gene3D" id="3.30.450.20">
    <property type="entry name" value="PAS domain"/>
    <property type="match status" value="1"/>
</dbReference>
<dbReference type="InterPro" id="IPR001789">
    <property type="entry name" value="Sig_transdc_resp-reg_receiver"/>
</dbReference>
<dbReference type="InterPro" id="IPR036890">
    <property type="entry name" value="HATPase_C_sf"/>
</dbReference>
<dbReference type="InterPro" id="IPR003661">
    <property type="entry name" value="HisK_dim/P_dom"/>
</dbReference>
<feature type="modified residue" description="4-aspartylphosphate" evidence="8">
    <location>
        <position position="652"/>
    </location>
</feature>
<dbReference type="SMART" id="SM00388">
    <property type="entry name" value="HisKA"/>
    <property type="match status" value="1"/>
</dbReference>
<dbReference type="GO" id="GO:0016787">
    <property type="term" value="F:hydrolase activity"/>
    <property type="evidence" value="ECO:0007669"/>
    <property type="project" value="UniProtKB-KW"/>
</dbReference>
<keyword evidence="9" id="KW-1133">Transmembrane helix</keyword>
<dbReference type="FunFam" id="3.30.565.10:FF:000010">
    <property type="entry name" value="Sensor histidine kinase RcsC"/>
    <property type="match status" value="1"/>
</dbReference>
<dbReference type="Proteomes" id="UP000215148">
    <property type="component" value="Chromosome 1"/>
</dbReference>
<dbReference type="Pfam" id="PF00512">
    <property type="entry name" value="HisKA"/>
    <property type="match status" value="1"/>
</dbReference>
<dbReference type="EC" id="2.7.13.3" evidence="2"/>
<proteinExistence type="predicted"/>
<dbReference type="EMBL" id="CP022741">
    <property type="protein sequence ID" value="ASU21996.1"/>
    <property type="molecule type" value="Genomic_DNA"/>
</dbReference>
<dbReference type="Gene3D" id="3.40.50.2300">
    <property type="match status" value="1"/>
</dbReference>
<dbReference type="PRINTS" id="PR00344">
    <property type="entry name" value="BCTRLSENSOR"/>
</dbReference>
<keyword evidence="13" id="KW-1185">Reference proteome</keyword>
<keyword evidence="6" id="KW-0378">Hydrolase</keyword>
<dbReference type="AlphaFoldDB" id="A0A223MWV0"/>
<keyword evidence="7" id="KW-0902">Two-component regulatory system</keyword>
<evidence type="ECO:0000256" key="8">
    <source>
        <dbReference type="PROSITE-ProRule" id="PRU00169"/>
    </source>
</evidence>
<protein>
    <recommendedName>
        <fullName evidence="2">histidine kinase</fullName>
        <ecNumber evidence="2">2.7.13.3</ecNumber>
    </recommendedName>
</protein>
<evidence type="ECO:0000313" key="12">
    <source>
        <dbReference type="EMBL" id="ASU21996.1"/>
    </source>
</evidence>
<evidence type="ECO:0000313" key="13">
    <source>
        <dbReference type="Proteomes" id="UP000215148"/>
    </source>
</evidence>
<dbReference type="CDD" id="cd17546">
    <property type="entry name" value="REC_hyHK_CKI1_RcsC-like"/>
    <property type="match status" value="1"/>
</dbReference>
<feature type="domain" description="Histidine kinase" evidence="10">
    <location>
        <begin position="363"/>
        <end position="583"/>
    </location>
</feature>
<dbReference type="PANTHER" id="PTHR43047">
    <property type="entry name" value="TWO-COMPONENT HISTIDINE PROTEIN KINASE"/>
    <property type="match status" value="1"/>
</dbReference>
<organism evidence="12 13">
    <name type="scientific">Vibrio qinghaiensis</name>
    <dbReference type="NCBI Taxonomy" id="2025808"/>
    <lineage>
        <taxon>Bacteria</taxon>
        <taxon>Pseudomonadati</taxon>
        <taxon>Pseudomonadota</taxon>
        <taxon>Gammaproteobacteria</taxon>
        <taxon>Vibrionales</taxon>
        <taxon>Vibrionaceae</taxon>
        <taxon>Vibrio</taxon>
    </lineage>
</organism>
<evidence type="ECO:0000259" key="11">
    <source>
        <dbReference type="PROSITE" id="PS50110"/>
    </source>
</evidence>
<sequence>MKGFMRALISLKRKSIIALALYLCFFIAITGSVTYWVVEAPLRAELNQNLDLRAEVLSAQIREPLNRSIGVLQSIVSLGQAAANQAEQDRMLYSLFTILDDVVVSGGLWPKPYSINASQRYSGLFYNRAADGQVDKLHSWNNPEAHGYDNEEWYNAVKEKPVGSVAWSEVYVDAYTHVQMITASSPYYVNGEFAGVATVDLSLAGLATFIASQAELYNLGVSLSDSGGSLITEHNFIIREEANVSHFGFGDFEWRVDVINAHRLVNDEVFDLVMNIERSIIPILLVCVMIGYYLINQYVIKPITIIAKKVSDSKQGGIIDMPYRSQDEIRQLIDSFNQKTVYLEAEKVKAQASTQAKSAFLATLSHEIRTPMNGVLGTAQILLKTELSPEQRQHLNSLYESGEHMMVLLNEILDFSKIEQGRLELDNTRFPLDSLIGSINSVYHTLCNEKGLQFRIYSDIVHDRWYYSDKARLRQILFNLLNNAVKFTSHGFVEVTLKEQQMEDKRYLSIRVRDSGIGIAKEAQEKIFRPFEQAESSTTRRFGGTGLGLAIVKQIVELMDGTVTVTSELGIGTSFHVMLAIETTAPGTIEVKPHRKLNYQGLKALIVEDNRTNSIIIETFMKNKGFTCDCVENGELAIQAVVGGNYDLILMDNHMPVMDGVEAVSAIRILVGEQRNVLIFGCTADVFKETRERMLSAGADYIVTKPIDDNELDDALFQFVEKLYQYHPESSMPLKIGSAEESLVTFYMAVENQNIELALAMIQRLIQQLPEIENTHIHQVLLDTKTSLEKQNLPTQQQVDLLTVLLTDFCN</sequence>
<dbReference type="InterPro" id="IPR003594">
    <property type="entry name" value="HATPase_dom"/>
</dbReference>
<dbReference type="RefSeq" id="WP_094499919.1">
    <property type="nucleotide sequence ID" value="NZ_CAWNHI010000001.1"/>
</dbReference>
<keyword evidence="9" id="KW-0472">Membrane</keyword>
<dbReference type="GO" id="GO:0000155">
    <property type="term" value="F:phosphorelay sensor kinase activity"/>
    <property type="evidence" value="ECO:0007669"/>
    <property type="project" value="InterPro"/>
</dbReference>
<dbReference type="Pfam" id="PF22673">
    <property type="entry name" value="MCP-like_PDC_1"/>
    <property type="match status" value="1"/>
</dbReference>
<dbReference type="Gene3D" id="3.30.565.10">
    <property type="entry name" value="Histidine kinase-like ATPase, C-terminal domain"/>
    <property type="match status" value="1"/>
</dbReference>
<dbReference type="Pfam" id="PF00072">
    <property type="entry name" value="Response_reg"/>
    <property type="match status" value="1"/>
</dbReference>
<dbReference type="CDD" id="cd12913">
    <property type="entry name" value="PDC1_MCP_like"/>
    <property type="match status" value="1"/>
</dbReference>
<dbReference type="KEGG" id="vqi:CCZ37_05040"/>
<dbReference type="SMART" id="SM00387">
    <property type="entry name" value="HATPase_c"/>
    <property type="match status" value="1"/>
</dbReference>
<dbReference type="InterPro" id="IPR011006">
    <property type="entry name" value="CheY-like_superfamily"/>
</dbReference>
<dbReference type="Gene3D" id="1.10.287.130">
    <property type="match status" value="1"/>
</dbReference>
<dbReference type="PANTHER" id="PTHR43047:SF78">
    <property type="entry name" value="SENSORY_REGULATORY PROTEIN RPFC"/>
    <property type="match status" value="1"/>
</dbReference>
<evidence type="ECO:0000256" key="9">
    <source>
        <dbReference type="SAM" id="Phobius"/>
    </source>
</evidence>
<keyword evidence="4" id="KW-0808">Transferase</keyword>
<evidence type="ECO:0000256" key="2">
    <source>
        <dbReference type="ARBA" id="ARBA00012438"/>
    </source>
</evidence>
<dbReference type="CDD" id="cd16922">
    <property type="entry name" value="HATPase_EvgS-ArcB-TorS-like"/>
    <property type="match status" value="1"/>
</dbReference>
<dbReference type="SMART" id="SM00448">
    <property type="entry name" value="REC"/>
    <property type="match status" value="1"/>
</dbReference>
<dbReference type="CDD" id="cd00082">
    <property type="entry name" value="HisKA"/>
    <property type="match status" value="1"/>
</dbReference>
<evidence type="ECO:0000256" key="4">
    <source>
        <dbReference type="ARBA" id="ARBA00022679"/>
    </source>
</evidence>
<dbReference type="InterPro" id="IPR036097">
    <property type="entry name" value="HisK_dim/P_sf"/>
</dbReference>
<keyword evidence="9" id="KW-0812">Transmembrane</keyword>
<feature type="domain" description="Response regulatory" evidence="11">
    <location>
        <begin position="603"/>
        <end position="720"/>
    </location>
</feature>
<evidence type="ECO:0000256" key="6">
    <source>
        <dbReference type="ARBA" id="ARBA00022801"/>
    </source>
</evidence>